<evidence type="ECO:0000259" key="1">
    <source>
        <dbReference type="Pfam" id="PF13304"/>
    </source>
</evidence>
<comment type="caution">
    <text evidence="2">The sequence shown here is derived from an EMBL/GenBank/DDBJ whole genome shotgun (WGS) entry which is preliminary data.</text>
</comment>
<accession>A0A4Z0VSX9</accession>
<dbReference type="InterPro" id="IPR027417">
    <property type="entry name" value="P-loop_NTPase"/>
</dbReference>
<proteinExistence type="predicted"/>
<reference evidence="2 3" key="1">
    <citation type="submission" date="2019-04" db="EMBL/GenBank/DDBJ databases">
        <title>Draft genome sequence data and analysis of a Fermenting Bacterium, Geotoga petraea strain HO-Geo1, isolated from heavy-oil petroleum reservoir in Russia.</title>
        <authorList>
            <person name="Grouzdev D.S."/>
            <person name="Semenova E.M."/>
            <person name="Sokolova D.S."/>
            <person name="Tourova T.P."/>
            <person name="Poltaraus A.B."/>
            <person name="Nazina T.N."/>
        </authorList>
    </citation>
    <scope>NUCLEOTIDE SEQUENCE [LARGE SCALE GENOMIC DNA]</scope>
    <source>
        <strain evidence="2 3">HO-Geo1</strain>
    </source>
</reference>
<dbReference type="InterPro" id="IPR003959">
    <property type="entry name" value="ATPase_AAA_core"/>
</dbReference>
<feature type="domain" description="ATPase AAA-type core" evidence="1">
    <location>
        <begin position="27"/>
        <end position="320"/>
    </location>
</feature>
<dbReference type="EMBL" id="SRME01000006">
    <property type="protein sequence ID" value="TGG86968.1"/>
    <property type="molecule type" value="Genomic_DNA"/>
</dbReference>
<dbReference type="RefSeq" id="WP_135403117.1">
    <property type="nucleotide sequence ID" value="NZ_SRME01000006.1"/>
</dbReference>
<dbReference type="Pfam" id="PF13304">
    <property type="entry name" value="AAA_21"/>
    <property type="match status" value="1"/>
</dbReference>
<dbReference type="SUPFAM" id="SSF52540">
    <property type="entry name" value="P-loop containing nucleoside triphosphate hydrolases"/>
    <property type="match status" value="1"/>
</dbReference>
<dbReference type="Proteomes" id="UP000297288">
    <property type="component" value="Unassembled WGS sequence"/>
</dbReference>
<evidence type="ECO:0000313" key="3">
    <source>
        <dbReference type="Proteomes" id="UP000297288"/>
    </source>
</evidence>
<organism evidence="2 3">
    <name type="scientific">Geotoga petraea</name>
    <dbReference type="NCBI Taxonomy" id="28234"/>
    <lineage>
        <taxon>Bacteria</taxon>
        <taxon>Thermotogati</taxon>
        <taxon>Thermotogota</taxon>
        <taxon>Thermotogae</taxon>
        <taxon>Petrotogales</taxon>
        <taxon>Petrotogaceae</taxon>
        <taxon>Geotoga</taxon>
    </lineage>
</organism>
<dbReference type="GO" id="GO:0005524">
    <property type="term" value="F:ATP binding"/>
    <property type="evidence" value="ECO:0007669"/>
    <property type="project" value="InterPro"/>
</dbReference>
<dbReference type="OrthoDB" id="9801813at2"/>
<dbReference type="AlphaFoldDB" id="A0A4Z0VSX9"/>
<gene>
    <name evidence="2" type="ORF">E4650_08910</name>
</gene>
<name>A0A4Z0VSX9_9BACT</name>
<dbReference type="PANTHER" id="PTHR43581">
    <property type="entry name" value="ATP/GTP PHOSPHATASE"/>
    <property type="match status" value="1"/>
</dbReference>
<dbReference type="Gene3D" id="3.40.50.300">
    <property type="entry name" value="P-loop containing nucleotide triphosphate hydrolases"/>
    <property type="match status" value="1"/>
</dbReference>
<dbReference type="InterPro" id="IPR051396">
    <property type="entry name" value="Bact_Antivir_Def_Nuclease"/>
</dbReference>
<dbReference type="PANTHER" id="PTHR43581:SF4">
    <property type="entry name" value="ATP_GTP PHOSPHATASE"/>
    <property type="match status" value="1"/>
</dbReference>
<dbReference type="GO" id="GO:0016887">
    <property type="term" value="F:ATP hydrolysis activity"/>
    <property type="evidence" value="ECO:0007669"/>
    <property type="project" value="InterPro"/>
</dbReference>
<sequence length="371" mass="43759">MKDYYKELKINKFRGIKNLEIRGLTDINLFFGDNNTGKTSILEAVFAHSCGNNINALINNLLLKRQMGYFNSIYDFGENFINFFNKENNSFYNMDFSIETVNENNEKNNINYKFIPSDVLEPLNDDYTNMNANKIDYNINQELEKNKNQNQNVYLGNLEVKINNKKNVFKIHFPLNIPIDKPFKSCVYHDILDHRIPERTINIYAVLKRSNKMKEFIEKIQKIYPEVQDIEGIPLPSGVMKIYISLKNKRIPLSDFGDGFRRWYHIIGSMVLNPKSIHLIEEVDATFHPKSIPSFAETLFNYSKNYYNQIFMTSHSQEFLHIFLKTFKNKEFLDKNISIFTLKEINDELKILKLTGIEALKNIEKYNMELR</sequence>
<protein>
    <recommendedName>
        <fullName evidence="1">ATPase AAA-type core domain-containing protein</fullName>
    </recommendedName>
</protein>
<evidence type="ECO:0000313" key="2">
    <source>
        <dbReference type="EMBL" id="TGG86968.1"/>
    </source>
</evidence>